<sequence length="175" mass="19892">MDITAFSIDLIKYVLAGCIVASLANWMYWTKYNTYAFKLKILEKKHASNKDILPLRLQAYERLILFVERINPASLLVRLLEQDLSAADFEQRLVNDIRAEYQHNVTQQLYVSDAAWSVTKQLKDNTVALIRNAGMGLQASASAKELSTMLLRHIAALDENPYELALKTIKSELMG</sequence>
<dbReference type="Proteomes" id="UP000198670">
    <property type="component" value="Unassembled WGS sequence"/>
</dbReference>
<proteinExistence type="predicted"/>
<gene>
    <name evidence="2" type="ORF">SAMN05444682_10868</name>
</gene>
<dbReference type="Pfam" id="PF25589">
    <property type="entry name" value="DUF7935"/>
    <property type="match status" value="1"/>
</dbReference>
<keyword evidence="3" id="KW-1185">Reference proteome</keyword>
<accession>A0A1I3PJC8</accession>
<keyword evidence="1" id="KW-1133">Transmembrane helix</keyword>
<dbReference type="RefSeq" id="WP_090628564.1">
    <property type="nucleotide sequence ID" value="NZ_FOQO01000008.1"/>
</dbReference>
<keyword evidence="1" id="KW-0472">Membrane</keyword>
<feature type="transmembrane region" description="Helical" evidence="1">
    <location>
        <begin position="12"/>
        <end position="29"/>
    </location>
</feature>
<dbReference type="EMBL" id="FOQO01000008">
    <property type="protein sequence ID" value="SFJ21638.1"/>
    <property type="molecule type" value="Genomic_DNA"/>
</dbReference>
<name>A0A1I3PJC8_9SPHI</name>
<evidence type="ECO:0000256" key="1">
    <source>
        <dbReference type="SAM" id="Phobius"/>
    </source>
</evidence>
<dbReference type="InterPro" id="IPR057695">
    <property type="entry name" value="DUF7935"/>
</dbReference>
<dbReference type="STRING" id="1477437.SAMN05444682_10868"/>
<dbReference type="AlphaFoldDB" id="A0A1I3PJC8"/>
<organism evidence="2 3">
    <name type="scientific">Parapedobacter indicus</name>
    <dbReference type="NCBI Taxonomy" id="1477437"/>
    <lineage>
        <taxon>Bacteria</taxon>
        <taxon>Pseudomonadati</taxon>
        <taxon>Bacteroidota</taxon>
        <taxon>Sphingobacteriia</taxon>
        <taxon>Sphingobacteriales</taxon>
        <taxon>Sphingobacteriaceae</taxon>
        <taxon>Parapedobacter</taxon>
    </lineage>
</organism>
<reference evidence="2 3" key="1">
    <citation type="submission" date="2016-10" db="EMBL/GenBank/DDBJ databases">
        <authorList>
            <person name="de Groot N.N."/>
        </authorList>
    </citation>
    <scope>NUCLEOTIDE SEQUENCE [LARGE SCALE GENOMIC DNA]</scope>
    <source>
        <strain evidence="2 3">RK1</strain>
    </source>
</reference>
<evidence type="ECO:0000313" key="3">
    <source>
        <dbReference type="Proteomes" id="UP000198670"/>
    </source>
</evidence>
<protein>
    <submittedName>
        <fullName evidence="2">Uncharacterized protein</fullName>
    </submittedName>
</protein>
<evidence type="ECO:0000313" key="2">
    <source>
        <dbReference type="EMBL" id="SFJ21638.1"/>
    </source>
</evidence>
<keyword evidence="1" id="KW-0812">Transmembrane</keyword>
<dbReference type="OrthoDB" id="1493032at2"/>